<keyword evidence="2" id="KW-1185">Reference proteome</keyword>
<dbReference type="Proteomes" id="UP000286415">
    <property type="component" value="Unassembled WGS sequence"/>
</dbReference>
<dbReference type="InParanoid" id="A0A419Q615"/>
<evidence type="ECO:0000313" key="2">
    <source>
        <dbReference type="Proteomes" id="UP000286415"/>
    </source>
</evidence>
<protein>
    <submittedName>
        <fullName evidence="1">Uncharacterized protein</fullName>
    </submittedName>
</protein>
<accession>A0A419Q615</accession>
<reference evidence="1 2" key="1">
    <citation type="journal article" date="2018" name="Biotechnol. Adv.">
        <title>Improved genomic resources and new bioinformatic workflow for the carcinogenic parasite Clonorchis sinensis: Biotechnological implications.</title>
        <authorList>
            <person name="Wang D."/>
            <person name="Korhonen P.K."/>
            <person name="Gasser R.B."/>
            <person name="Young N.D."/>
        </authorList>
    </citation>
    <scope>NUCLEOTIDE SEQUENCE [LARGE SCALE GENOMIC DNA]</scope>
    <source>
        <strain evidence="1">Cs-k2</strain>
    </source>
</reference>
<gene>
    <name evidence="1" type="ORF">CSKR_112416</name>
</gene>
<organism evidence="1 2">
    <name type="scientific">Clonorchis sinensis</name>
    <name type="common">Chinese liver fluke</name>
    <dbReference type="NCBI Taxonomy" id="79923"/>
    <lineage>
        <taxon>Eukaryota</taxon>
        <taxon>Metazoa</taxon>
        <taxon>Spiralia</taxon>
        <taxon>Lophotrochozoa</taxon>
        <taxon>Platyhelminthes</taxon>
        <taxon>Trematoda</taxon>
        <taxon>Digenea</taxon>
        <taxon>Opisthorchiida</taxon>
        <taxon>Opisthorchiata</taxon>
        <taxon>Opisthorchiidae</taxon>
        <taxon>Clonorchis</taxon>
    </lineage>
</organism>
<name>A0A419Q615_CLOSI</name>
<evidence type="ECO:0000313" key="1">
    <source>
        <dbReference type="EMBL" id="KAG5446624.1"/>
    </source>
</evidence>
<proteinExistence type="predicted"/>
<comment type="caution">
    <text evidence="1">The sequence shown here is derived from an EMBL/GenBank/DDBJ whole genome shotgun (WGS) entry which is preliminary data.</text>
</comment>
<reference evidence="1 2" key="2">
    <citation type="journal article" date="2021" name="Genomics">
        <title>High-quality reference genome for Clonorchis sinensis.</title>
        <authorList>
            <person name="Young N.D."/>
            <person name="Stroehlein A.J."/>
            <person name="Kinkar L."/>
            <person name="Wang T."/>
            <person name="Sohn W.M."/>
            <person name="Chang B.C.H."/>
            <person name="Kaur P."/>
            <person name="Weisz D."/>
            <person name="Dudchenko O."/>
            <person name="Aiden E.L."/>
            <person name="Korhonen P.K."/>
            <person name="Gasser R.B."/>
        </authorList>
    </citation>
    <scope>NUCLEOTIDE SEQUENCE [LARGE SCALE GENOMIC DNA]</scope>
    <source>
        <strain evidence="1">Cs-k2</strain>
    </source>
</reference>
<dbReference type="AlphaFoldDB" id="A0A419Q615"/>
<dbReference type="EMBL" id="NIRI02000056">
    <property type="protein sequence ID" value="KAG5446624.1"/>
    <property type="molecule type" value="Genomic_DNA"/>
</dbReference>
<sequence>MCCTQAASCFSWYDIREIAVYFHKGNYSQVCWKLFDSSGPVSPFLRLRRPQLDRRTIRVLNQGFWLKSLTARQRCLAANANGSPFLRNKSAHVPTPNLEDQEAVFVRPVDIDQPGMRDSVSVAGTPPSIAQWIAEMRKPSHPGRVQSLRDWYMVS</sequence>